<dbReference type="Pfam" id="PF01344">
    <property type="entry name" value="Kelch_1"/>
    <property type="match status" value="4"/>
</dbReference>
<dbReference type="InterPro" id="IPR006652">
    <property type="entry name" value="Kelch_1"/>
</dbReference>
<reference evidence="5" key="1">
    <citation type="submission" date="2021-01" db="EMBL/GenBank/DDBJ databases">
        <authorList>
            <person name="Corre E."/>
            <person name="Pelletier E."/>
            <person name="Niang G."/>
            <person name="Scheremetjew M."/>
            <person name="Finn R."/>
            <person name="Kale V."/>
            <person name="Holt S."/>
            <person name="Cochrane G."/>
            <person name="Meng A."/>
            <person name="Brown T."/>
            <person name="Cohen L."/>
        </authorList>
    </citation>
    <scope>NUCLEOTIDE SEQUENCE</scope>
    <source>
        <strain evidence="5">CCMP 2712</strain>
    </source>
</reference>
<name>A0A7S4JPZ1_GUITH</name>
<keyword evidence="1" id="KW-0880">Kelch repeat</keyword>
<dbReference type="SUPFAM" id="SSF117281">
    <property type="entry name" value="Kelch motif"/>
    <property type="match status" value="2"/>
</dbReference>
<dbReference type="Pfam" id="PF07646">
    <property type="entry name" value="Kelch_2"/>
    <property type="match status" value="1"/>
</dbReference>
<keyword evidence="3" id="KW-0862">Zinc</keyword>
<dbReference type="EMBL" id="HBKN01008803">
    <property type="protein sequence ID" value="CAE2270668.1"/>
    <property type="molecule type" value="Transcribed_RNA"/>
</dbReference>
<sequence>MEQTGQEGAIVYECTKCKAAFPSKNQLFKHIRTTTCTSKEGEEEEEEKREQEVVIYVVGGRDRGNTLGVVEIFSSRSGTWEKYPHMLEQRGSHGVAAVGQEIFAFSGGGIESNLGTCEKFDPKEREWKFVAPMQTKRHALAAVSDGRRIFASGGWEDGSKCTPTMESYDPQEDRWSRCADMLVPRRLHGMTHARGSIFVFGGASDDKYEIKSAEVYDISKDSWCSLPDMPVASYASAATLGDKIFVFLWGKSVLHFDTEQRVYTKVCKLPLDEWYGFAISSHAQRAFLIGGATKGRWTNRGFVFDARTSSWEELPSMGAVRRRCCAVAVEANGPGGR</sequence>
<dbReference type="GO" id="GO:0008270">
    <property type="term" value="F:zinc ion binding"/>
    <property type="evidence" value="ECO:0007669"/>
    <property type="project" value="UniProtKB-KW"/>
</dbReference>
<evidence type="ECO:0000256" key="2">
    <source>
        <dbReference type="ARBA" id="ARBA00022737"/>
    </source>
</evidence>
<feature type="domain" description="C2H2-type" evidence="4">
    <location>
        <begin position="12"/>
        <end position="44"/>
    </location>
</feature>
<evidence type="ECO:0000313" key="5">
    <source>
        <dbReference type="EMBL" id="CAE2270668.1"/>
    </source>
</evidence>
<dbReference type="Gene3D" id="2.120.10.80">
    <property type="entry name" value="Kelch-type beta propeller"/>
    <property type="match status" value="2"/>
</dbReference>
<organism evidence="5">
    <name type="scientific">Guillardia theta</name>
    <name type="common">Cryptophyte</name>
    <name type="synonym">Cryptomonas phi</name>
    <dbReference type="NCBI Taxonomy" id="55529"/>
    <lineage>
        <taxon>Eukaryota</taxon>
        <taxon>Cryptophyceae</taxon>
        <taxon>Pyrenomonadales</taxon>
        <taxon>Geminigeraceae</taxon>
        <taxon>Guillardia</taxon>
    </lineage>
</organism>
<dbReference type="AlphaFoldDB" id="A0A7S4JPZ1"/>
<keyword evidence="2" id="KW-0677">Repeat</keyword>
<dbReference type="PROSITE" id="PS50157">
    <property type="entry name" value="ZINC_FINGER_C2H2_2"/>
    <property type="match status" value="1"/>
</dbReference>
<evidence type="ECO:0000256" key="3">
    <source>
        <dbReference type="PROSITE-ProRule" id="PRU00042"/>
    </source>
</evidence>
<accession>A0A7S4JPZ1</accession>
<dbReference type="InterPro" id="IPR015915">
    <property type="entry name" value="Kelch-typ_b-propeller"/>
</dbReference>
<evidence type="ECO:0000259" key="4">
    <source>
        <dbReference type="PROSITE" id="PS50157"/>
    </source>
</evidence>
<evidence type="ECO:0000256" key="1">
    <source>
        <dbReference type="ARBA" id="ARBA00022441"/>
    </source>
</evidence>
<proteinExistence type="predicted"/>
<dbReference type="InterPro" id="IPR011498">
    <property type="entry name" value="Kelch_2"/>
</dbReference>
<dbReference type="SMART" id="SM00612">
    <property type="entry name" value="Kelch"/>
    <property type="match status" value="5"/>
</dbReference>
<gene>
    <name evidence="5" type="ORF">GTHE00462_LOCUS6909</name>
</gene>
<protein>
    <recommendedName>
        <fullName evidence="4">C2H2-type domain-containing protein</fullName>
    </recommendedName>
</protein>
<dbReference type="PANTHER" id="PTHR45632:SF3">
    <property type="entry name" value="KELCH-LIKE PROTEIN 32"/>
    <property type="match status" value="1"/>
</dbReference>
<dbReference type="PANTHER" id="PTHR45632">
    <property type="entry name" value="LD33804P"/>
    <property type="match status" value="1"/>
</dbReference>
<keyword evidence="3" id="KW-0479">Metal-binding</keyword>
<dbReference type="InterPro" id="IPR013087">
    <property type="entry name" value="Znf_C2H2_type"/>
</dbReference>
<keyword evidence="3" id="KW-0863">Zinc-finger</keyword>